<dbReference type="Gene3D" id="2.40.100.10">
    <property type="entry name" value="Cyclophilin-like"/>
    <property type="match status" value="1"/>
</dbReference>
<dbReference type="Proteomes" id="UP000037178">
    <property type="component" value="Unassembled WGS sequence"/>
</dbReference>
<organism evidence="5 6">
    <name type="scientific">Candidatus Rhodobacter oscarellae</name>
    <dbReference type="NCBI Taxonomy" id="1675527"/>
    <lineage>
        <taxon>Bacteria</taxon>
        <taxon>Pseudomonadati</taxon>
        <taxon>Pseudomonadota</taxon>
        <taxon>Alphaproteobacteria</taxon>
        <taxon>Rhodobacterales</taxon>
        <taxon>Rhodobacter group</taxon>
        <taxon>Rhodobacter</taxon>
    </lineage>
</organism>
<feature type="domain" description="Carboxyltransferase" evidence="4">
    <location>
        <begin position="26"/>
        <end position="299"/>
    </location>
</feature>
<keyword evidence="3" id="KW-0067">ATP-binding</keyword>
<evidence type="ECO:0000256" key="3">
    <source>
        <dbReference type="ARBA" id="ARBA00022840"/>
    </source>
</evidence>
<comment type="caution">
    <text evidence="5">The sequence shown here is derived from an EMBL/GenBank/DDBJ whole genome shotgun (WGS) entry which is preliminary data.</text>
</comment>
<proteinExistence type="predicted"/>
<evidence type="ECO:0000256" key="2">
    <source>
        <dbReference type="ARBA" id="ARBA00022801"/>
    </source>
</evidence>
<dbReference type="InterPro" id="IPR029000">
    <property type="entry name" value="Cyclophilin-like_dom_sf"/>
</dbReference>
<dbReference type="OrthoDB" id="9768696at2"/>
<dbReference type="RefSeq" id="WP_049643362.1">
    <property type="nucleotide sequence ID" value="NZ_LFTY01000002.1"/>
</dbReference>
<dbReference type="PATRIC" id="fig|1675527.3.peg.2752"/>
<sequence length="335" mass="34710">MSRALIILQAGPGTTVQDKGRFGYLAQGCSPGGAADLLALHEGAALLGQSADCAALELAGLGGAFDVAQPTRVALTGAPMPARIGERQAAWNTSHLLQPGQVLTLGPTAQGNYGYLHLGGGLATAPVMGSRSTHLVARIGAPVTNATLPIGEDRRSQTGLTLPPEDRLSGGTIRIIPSAQTGRFAPQDIARLQRTAFTRDLRGNRMGARMAFEGAPFHTQGGLSLLSEAVVPGDIQVTGDGTPFVLLGECQTTGGYPRIGTVIPADIPKVAQARAGVPLRFQMITRAQALKAHAAFQAHLAALPGLPRPLVRDPHDIPDLLSYQLISGAITGDET</sequence>
<dbReference type="EMBL" id="LFTY01000002">
    <property type="protein sequence ID" value="KMW57660.1"/>
    <property type="molecule type" value="Genomic_DNA"/>
</dbReference>
<accession>A0A0J9E4F9</accession>
<dbReference type="SUPFAM" id="SSF50891">
    <property type="entry name" value="Cyclophilin-like"/>
    <property type="match status" value="1"/>
</dbReference>
<dbReference type="PANTHER" id="PTHR43309:SF5">
    <property type="entry name" value="5-OXOPROLINASE SUBUNIT C"/>
    <property type="match status" value="1"/>
</dbReference>
<dbReference type="GO" id="GO:0004039">
    <property type="term" value="F:allophanate hydrolase activity"/>
    <property type="evidence" value="ECO:0007669"/>
    <property type="project" value="UniProtKB-EC"/>
</dbReference>
<gene>
    <name evidence="5" type="ORF">AIOL_002625</name>
</gene>
<keyword evidence="2 5" id="KW-0378">Hydrolase</keyword>
<name>A0A0J9E4F9_9RHOB</name>
<dbReference type="Pfam" id="PF02626">
    <property type="entry name" value="CT_A_B"/>
    <property type="match status" value="1"/>
</dbReference>
<dbReference type="SMART" id="SM00797">
    <property type="entry name" value="AHS2"/>
    <property type="match status" value="1"/>
</dbReference>
<protein>
    <submittedName>
        <fullName evidence="5">Allophanate hydrolase 2 subunit 2</fullName>
        <ecNumber evidence="5">3.5.1.54</ecNumber>
    </submittedName>
</protein>
<dbReference type="InterPro" id="IPR003778">
    <property type="entry name" value="CT_A_B"/>
</dbReference>
<keyword evidence="1" id="KW-0547">Nucleotide-binding</keyword>
<reference evidence="5 6" key="1">
    <citation type="submission" date="2015-06" db="EMBL/GenBank/DDBJ databases">
        <title>Draft genome sequence of an Alphaproteobacteria species associated to the Mediterranean sponge Oscarella lobularis.</title>
        <authorList>
            <person name="Jourda C."/>
            <person name="Santini S."/>
            <person name="Claverie J.-M."/>
        </authorList>
    </citation>
    <scope>NUCLEOTIDE SEQUENCE [LARGE SCALE GENOMIC DNA]</scope>
    <source>
        <strain evidence="5">IGS</strain>
    </source>
</reference>
<evidence type="ECO:0000313" key="6">
    <source>
        <dbReference type="Proteomes" id="UP000037178"/>
    </source>
</evidence>
<dbReference type="InterPro" id="IPR052708">
    <property type="entry name" value="PxpC"/>
</dbReference>
<evidence type="ECO:0000259" key="4">
    <source>
        <dbReference type="SMART" id="SM00797"/>
    </source>
</evidence>
<evidence type="ECO:0000313" key="5">
    <source>
        <dbReference type="EMBL" id="KMW57660.1"/>
    </source>
</evidence>
<evidence type="ECO:0000256" key="1">
    <source>
        <dbReference type="ARBA" id="ARBA00022741"/>
    </source>
</evidence>
<dbReference type="EC" id="3.5.1.54" evidence="5"/>
<dbReference type="GO" id="GO:0005524">
    <property type="term" value="F:ATP binding"/>
    <property type="evidence" value="ECO:0007669"/>
    <property type="project" value="UniProtKB-KW"/>
</dbReference>
<keyword evidence="6" id="KW-1185">Reference proteome</keyword>
<dbReference type="PANTHER" id="PTHR43309">
    <property type="entry name" value="5-OXOPROLINASE SUBUNIT C"/>
    <property type="match status" value="1"/>
</dbReference>
<dbReference type="AlphaFoldDB" id="A0A0J9E4F9"/>
<dbReference type="STRING" id="1675527.AIOL_002625"/>